<proteinExistence type="predicted"/>
<reference evidence="5 6" key="1">
    <citation type="journal article" date="2015" name="Genome Announc.">
        <title>Complete Genome Sequence of Methanosphaerula palustris E1-9CT, a Hydrogenotrophic Methanogen Isolated from a Minerotrophic Fen Peatland.</title>
        <authorList>
            <person name="Cadillo-Quiroz H."/>
            <person name="Browne P."/>
            <person name="Kyrpides N."/>
            <person name="Woyke T."/>
            <person name="Goodwin L."/>
            <person name="Detter C."/>
            <person name="Yavitt J.B."/>
            <person name="Zinder S.H."/>
        </authorList>
    </citation>
    <scope>NUCLEOTIDE SEQUENCE [LARGE SCALE GENOMIC DNA]</scope>
    <source>
        <strain evidence="6">ATCC BAA-1556 / DSM 19958 / E1-9c</strain>
    </source>
</reference>
<name>B8GFQ0_METPE</name>
<dbReference type="Gene3D" id="3.10.580.10">
    <property type="entry name" value="CBS-domain"/>
    <property type="match status" value="2"/>
</dbReference>
<dbReference type="AlphaFoldDB" id="B8GFQ0"/>
<dbReference type="EMBL" id="CP001338">
    <property type="protein sequence ID" value="ACL17933.1"/>
    <property type="molecule type" value="Genomic_DNA"/>
</dbReference>
<dbReference type="InterPro" id="IPR046342">
    <property type="entry name" value="CBS_dom_sf"/>
</dbReference>
<dbReference type="SUPFAM" id="SSF54631">
    <property type="entry name" value="CBS-domain pair"/>
    <property type="match status" value="2"/>
</dbReference>
<dbReference type="RefSeq" id="WP_012619252.1">
    <property type="nucleotide sequence ID" value="NC_011832.1"/>
</dbReference>
<dbReference type="SMART" id="SM00116">
    <property type="entry name" value="CBS"/>
    <property type="match status" value="4"/>
</dbReference>
<dbReference type="GO" id="GO:0009086">
    <property type="term" value="P:methionine biosynthetic process"/>
    <property type="evidence" value="ECO:0007669"/>
    <property type="project" value="UniProtKB-KW"/>
</dbReference>
<evidence type="ECO:0000313" key="5">
    <source>
        <dbReference type="EMBL" id="ACL17933.1"/>
    </source>
</evidence>
<dbReference type="eggNOG" id="arCOG00600">
    <property type="taxonomic scope" value="Archaea"/>
</dbReference>
<evidence type="ECO:0000259" key="4">
    <source>
        <dbReference type="PROSITE" id="PS51371"/>
    </source>
</evidence>
<keyword evidence="2" id="KW-0486">Methionine biosynthesis</keyword>
<evidence type="ECO:0000256" key="3">
    <source>
        <dbReference type="PROSITE-ProRule" id="PRU00703"/>
    </source>
</evidence>
<dbReference type="HOGENOM" id="CLU_076812_2_0_2"/>
<organism evidence="5 6">
    <name type="scientific">Methanosphaerula palustris (strain ATCC BAA-1556 / DSM 19958 / E1-9c)</name>
    <dbReference type="NCBI Taxonomy" id="521011"/>
    <lineage>
        <taxon>Archaea</taxon>
        <taxon>Methanobacteriati</taxon>
        <taxon>Methanobacteriota</taxon>
        <taxon>Stenosarchaea group</taxon>
        <taxon>Methanomicrobia</taxon>
        <taxon>Methanomicrobiales</taxon>
        <taxon>Methanoregulaceae</taxon>
        <taxon>Methanosphaerula</taxon>
    </lineage>
</organism>
<dbReference type="GeneID" id="7272491"/>
<evidence type="ECO:0000313" key="6">
    <source>
        <dbReference type="Proteomes" id="UP000002457"/>
    </source>
</evidence>
<keyword evidence="1 3" id="KW-0129">CBS domain</keyword>
<accession>B8GFQ0</accession>
<gene>
    <name evidence="5" type="ordered locus">Mpal_2669</name>
</gene>
<dbReference type="KEGG" id="mpl:Mpal_2669"/>
<dbReference type="InterPro" id="IPR051257">
    <property type="entry name" value="Diverse_CBS-Domain"/>
</dbReference>
<sequence length="258" mass="28135">MNGEFSIQDIMAKPITIAKSAVITEALDKMLNEGTDPLIVTQGNVVAGTVSRKAIAEALGSKKNATISPSKIHVANVIEEEFTSAYPDQGLEVLIPLLQHYKLIVVLDKDHRLIGQVTAANLLKVMVPQVPLTGVIEKVNSINADERVVHLRRRIIDDNESRYVVTDSEGLIGMVTETDVARSMREFREEIPDKHQDHRIRNLIVRDIMSSPLISVDAGVDTATVAQLLLARSISAVPVVEGGRIAGVVTRRSLVNAL</sequence>
<evidence type="ECO:0000256" key="2">
    <source>
        <dbReference type="ARBA" id="ARBA00023167"/>
    </source>
</evidence>
<protein>
    <submittedName>
        <fullName evidence="5">Putative transcriptional regulator, XRE family</fullName>
    </submittedName>
</protein>
<dbReference type="PANTHER" id="PTHR43080">
    <property type="entry name" value="CBS DOMAIN-CONTAINING PROTEIN CBSX3, MITOCHONDRIAL"/>
    <property type="match status" value="1"/>
</dbReference>
<feature type="domain" description="CBS" evidence="4">
    <location>
        <begin position="209"/>
        <end position="258"/>
    </location>
</feature>
<dbReference type="Proteomes" id="UP000002457">
    <property type="component" value="Chromosome"/>
</dbReference>
<dbReference type="Pfam" id="PF00571">
    <property type="entry name" value="CBS"/>
    <property type="match status" value="4"/>
</dbReference>
<dbReference type="PANTHER" id="PTHR43080:SF2">
    <property type="entry name" value="CBS DOMAIN-CONTAINING PROTEIN"/>
    <property type="match status" value="1"/>
</dbReference>
<dbReference type="OrthoDB" id="8919at2157"/>
<evidence type="ECO:0000256" key="1">
    <source>
        <dbReference type="ARBA" id="ARBA00023122"/>
    </source>
</evidence>
<dbReference type="InterPro" id="IPR000644">
    <property type="entry name" value="CBS_dom"/>
</dbReference>
<keyword evidence="6" id="KW-1185">Reference proteome</keyword>
<dbReference type="PROSITE" id="PS51371">
    <property type="entry name" value="CBS"/>
    <property type="match status" value="1"/>
</dbReference>
<keyword evidence="2" id="KW-0028">Amino-acid biosynthesis</keyword>
<dbReference type="STRING" id="521011.Mpal_2669"/>